<reference evidence="3 4" key="1">
    <citation type="submission" date="2018-03" db="EMBL/GenBank/DDBJ databases">
        <title>The draft genome of Sphingosinicella sp. GL-C-18.</title>
        <authorList>
            <person name="Liu L."/>
            <person name="Li L."/>
            <person name="Liang L."/>
            <person name="Zhang X."/>
            <person name="Wang T."/>
        </authorList>
    </citation>
    <scope>NUCLEOTIDE SEQUENCE [LARGE SCALE GENOMIC DNA]</scope>
    <source>
        <strain evidence="3 4">GL-C-18</strain>
    </source>
</reference>
<organism evidence="3 4">
    <name type="scientific">Allosphingosinicella deserti</name>
    <dbReference type="NCBI Taxonomy" id="2116704"/>
    <lineage>
        <taxon>Bacteria</taxon>
        <taxon>Pseudomonadati</taxon>
        <taxon>Pseudomonadota</taxon>
        <taxon>Alphaproteobacteria</taxon>
        <taxon>Sphingomonadales</taxon>
        <taxon>Sphingomonadaceae</taxon>
        <taxon>Allosphingosinicella</taxon>
    </lineage>
</organism>
<keyword evidence="4" id="KW-1185">Reference proteome</keyword>
<dbReference type="RefSeq" id="WP_106510863.1">
    <property type="nucleotide sequence ID" value="NZ_PXYI01000001.1"/>
</dbReference>
<feature type="compositionally biased region" description="Polar residues" evidence="1">
    <location>
        <begin position="199"/>
        <end position="214"/>
    </location>
</feature>
<evidence type="ECO:0000256" key="2">
    <source>
        <dbReference type="SAM" id="Phobius"/>
    </source>
</evidence>
<dbReference type="EMBL" id="PXYI01000001">
    <property type="protein sequence ID" value="PSJ42847.1"/>
    <property type="molecule type" value="Genomic_DNA"/>
</dbReference>
<keyword evidence="2" id="KW-1133">Transmembrane helix</keyword>
<evidence type="ECO:0008006" key="5">
    <source>
        <dbReference type="Google" id="ProtNLM"/>
    </source>
</evidence>
<feature type="transmembrane region" description="Helical" evidence="2">
    <location>
        <begin position="75"/>
        <end position="95"/>
    </location>
</feature>
<evidence type="ECO:0000313" key="4">
    <source>
        <dbReference type="Proteomes" id="UP000241167"/>
    </source>
</evidence>
<dbReference type="GO" id="GO:0016020">
    <property type="term" value="C:membrane"/>
    <property type="evidence" value="ECO:0007669"/>
    <property type="project" value="InterPro"/>
</dbReference>
<comment type="caution">
    <text evidence="3">The sequence shown here is derived from an EMBL/GenBank/DDBJ whole genome shotgun (WGS) entry which is preliminary data.</text>
</comment>
<dbReference type="OrthoDB" id="9812349at2"/>
<feature type="transmembrane region" description="Helical" evidence="2">
    <location>
        <begin position="148"/>
        <end position="170"/>
    </location>
</feature>
<feature type="transmembrane region" description="Helical" evidence="2">
    <location>
        <begin position="20"/>
        <end position="39"/>
    </location>
</feature>
<evidence type="ECO:0000256" key="1">
    <source>
        <dbReference type="SAM" id="MobiDB-lite"/>
    </source>
</evidence>
<feature type="region of interest" description="Disordered" evidence="1">
    <location>
        <begin position="180"/>
        <end position="216"/>
    </location>
</feature>
<proteinExistence type="predicted"/>
<feature type="transmembrane region" description="Helical" evidence="2">
    <location>
        <begin position="45"/>
        <end position="63"/>
    </location>
</feature>
<name>A0A2P7QY07_9SPHN</name>
<gene>
    <name evidence="3" type="ORF">C7I55_00010</name>
</gene>
<accession>A0A2P7QY07</accession>
<dbReference type="Proteomes" id="UP000241167">
    <property type="component" value="Unassembled WGS sequence"/>
</dbReference>
<sequence length="227" mass="23825">MWLIRFFSFEARSGVARWLAWFILSLGFVVSGVVTLRYAEGAALVSVYAGLGLVGAKLATECVRRIHDCGQSGRLGLLVGASALALGMFGCVYWMANGANAAFWSMQAVAGAALAWLLLRPGMGRANRYGPPPPGSASSGELGSKSGLLVAFAFLVAGTAFGFAVVSWQAGMAREAEWRMKNSGEGMPPSANVADEMGTSRSKSTLGEENATSSDRLDVLLNEGNTM</sequence>
<feature type="transmembrane region" description="Helical" evidence="2">
    <location>
        <begin position="101"/>
        <end position="119"/>
    </location>
</feature>
<dbReference type="AlphaFoldDB" id="A0A2P7QY07"/>
<keyword evidence="2" id="KW-0812">Transmembrane</keyword>
<evidence type="ECO:0000313" key="3">
    <source>
        <dbReference type="EMBL" id="PSJ42847.1"/>
    </source>
</evidence>
<protein>
    <recommendedName>
        <fullName evidence="5">DUF805 domain-containing protein</fullName>
    </recommendedName>
</protein>
<keyword evidence="2" id="KW-0472">Membrane</keyword>